<evidence type="ECO:0000313" key="6">
    <source>
        <dbReference type="Proteomes" id="UP000612362"/>
    </source>
</evidence>
<dbReference type="EMBL" id="BNJF01000002">
    <property type="protein sequence ID" value="GHO46248.1"/>
    <property type="molecule type" value="Genomic_DNA"/>
</dbReference>
<evidence type="ECO:0000256" key="1">
    <source>
        <dbReference type="ARBA" id="ARBA00023015"/>
    </source>
</evidence>
<gene>
    <name evidence="5" type="ORF">KSX_44110</name>
</gene>
<protein>
    <submittedName>
        <fullName evidence="5">MarR family transcriptional regulator</fullName>
    </submittedName>
</protein>
<dbReference type="GO" id="GO:0003700">
    <property type="term" value="F:DNA-binding transcription factor activity"/>
    <property type="evidence" value="ECO:0007669"/>
    <property type="project" value="InterPro"/>
</dbReference>
<dbReference type="PANTHER" id="PTHR42756">
    <property type="entry name" value="TRANSCRIPTIONAL REGULATOR, MARR"/>
    <property type="match status" value="1"/>
</dbReference>
<dbReference type="Gene3D" id="1.10.10.10">
    <property type="entry name" value="Winged helix-like DNA-binding domain superfamily/Winged helix DNA-binding domain"/>
    <property type="match status" value="1"/>
</dbReference>
<keyword evidence="6" id="KW-1185">Reference proteome</keyword>
<dbReference type="InterPro" id="IPR036390">
    <property type="entry name" value="WH_DNA-bd_sf"/>
</dbReference>
<dbReference type="Pfam" id="PF01047">
    <property type="entry name" value="MarR"/>
    <property type="match status" value="1"/>
</dbReference>
<reference evidence="5" key="1">
    <citation type="submission" date="2020-10" db="EMBL/GenBank/DDBJ databases">
        <title>Taxonomic study of unclassified bacteria belonging to the class Ktedonobacteria.</title>
        <authorList>
            <person name="Yabe S."/>
            <person name="Wang C.M."/>
            <person name="Zheng Y."/>
            <person name="Sakai Y."/>
            <person name="Cavaletti L."/>
            <person name="Monciardini P."/>
            <person name="Donadio S."/>
        </authorList>
    </citation>
    <scope>NUCLEOTIDE SEQUENCE</scope>
    <source>
        <strain evidence="5">SOSP1-1</strain>
    </source>
</reference>
<organism evidence="5 6">
    <name type="scientific">Ktedonospora formicarum</name>
    <dbReference type="NCBI Taxonomy" id="2778364"/>
    <lineage>
        <taxon>Bacteria</taxon>
        <taxon>Bacillati</taxon>
        <taxon>Chloroflexota</taxon>
        <taxon>Ktedonobacteria</taxon>
        <taxon>Ktedonobacterales</taxon>
        <taxon>Ktedonobacteraceae</taxon>
        <taxon>Ktedonospora</taxon>
    </lineage>
</organism>
<dbReference type="GO" id="GO:0003677">
    <property type="term" value="F:DNA binding"/>
    <property type="evidence" value="ECO:0007669"/>
    <property type="project" value="UniProtKB-KW"/>
</dbReference>
<evidence type="ECO:0000313" key="5">
    <source>
        <dbReference type="EMBL" id="GHO46248.1"/>
    </source>
</evidence>
<evidence type="ECO:0000259" key="4">
    <source>
        <dbReference type="PROSITE" id="PS50995"/>
    </source>
</evidence>
<dbReference type="PROSITE" id="PS50995">
    <property type="entry name" value="HTH_MARR_2"/>
    <property type="match status" value="1"/>
</dbReference>
<dbReference type="InterPro" id="IPR000835">
    <property type="entry name" value="HTH_MarR-typ"/>
</dbReference>
<evidence type="ECO:0000256" key="3">
    <source>
        <dbReference type="ARBA" id="ARBA00023163"/>
    </source>
</evidence>
<dbReference type="InterPro" id="IPR036388">
    <property type="entry name" value="WH-like_DNA-bd_sf"/>
</dbReference>
<feature type="domain" description="HTH marR-type" evidence="4">
    <location>
        <begin position="23"/>
        <end position="155"/>
    </location>
</feature>
<comment type="caution">
    <text evidence="5">The sequence shown here is derived from an EMBL/GenBank/DDBJ whole genome shotgun (WGS) entry which is preliminary data.</text>
</comment>
<dbReference type="AlphaFoldDB" id="A0A8J3I5F9"/>
<evidence type="ECO:0000256" key="2">
    <source>
        <dbReference type="ARBA" id="ARBA00023125"/>
    </source>
</evidence>
<sequence>MDEYGIVSLNEHSLELFQLEHIEDCLNFYLGKAYQRVLQVTRQRLAPFGVTSGQYAVLKVLWERDYQSGADLSERLLLDSATMTGLLDRLEHAGLIERRPHITDRRVNVIALTARGRDLQEPLDHELELINQEFLSSFTTEETKLLRHMLTTIASGGRTTLTLKPSESP</sequence>
<name>A0A8J3I5F9_9CHLR</name>
<dbReference type="SMART" id="SM00347">
    <property type="entry name" value="HTH_MARR"/>
    <property type="match status" value="1"/>
</dbReference>
<dbReference type="SUPFAM" id="SSF46785">
    <property type="entry name" value="Winged helix' DNA-binding domain"/>
    <property type="match status" value="1"/>
</dbReference>
<proteinExistence type="predicted"/>
<dbReference type="InterPro" id="IPR023187">
    <property type="entry name" value="Tscrpt_reg_MarR-type_CS"/>
</dbReference>
<keyword evidence="2" id="KW-0238">DNA-binding</keyword>
<keyword evidence="1" id="KW-0805">Transcription regulation</keyword>
<keyword evidence="3" id="KW-0804">Transcription</keyword>
<dbReference type="PRINTS" id="PR00598">
    <property type="entry name" value="HTHMARR"/>
</dbReference>
<dbReference type="PROSITE" id="PS01117">
    <property type="entry name" value="HTH_MARR_1"/>
    <property type="match status" value="1"/>
</dbReference>
<dbReference type="PANTHER" id="PTHR42756:SF1">
    <property type="entry name" value="TRANSCRIPTIONAL REPRESSOR OF EMRAB OPERON"/>
    <property type="match status" value="1"/>
</dbReference>
<dbReference type="Proteomes" id="UP000612362">
    <property type="component" value="Unassembled WGS sequence"/>
</dbReference>
<accession>A0A8J3I5F9</accession>